<name>A0ACB7CAX7_9ASCO</name>
<dbReference type="Proteomes" id="UP000768646">
    <property type="component" value="Unassembled WGS sequence"/>
</dbReference>
<evidence type="ECO:0000313" key="2">
    <source>
        <dbReference type="Proteomes" id="UP000768646"/>
    </source>
</evidence>
<reference evidence="1 2" key="1">
    <citation type="journal article" date="2021" name="Commun. Biol.">
        <title>Genomic insights into the host specific adaptation of the Pneumocystis genus.</title>
        <authorList>
            <person name="Cisse O.H."/>
            <person name="Ma L."/>
            <person name="Dekker J.P."/>
            <person name="Khil P.P."/>
            <person name="Youn J.-H."/>
            <person name="Brenchley J.M."/>
            <person name="Blair R."/>
            <person name="Pahar B."/>
            <person name="Chabe M."/>
            <person name="Van Rompay K.K.A."/>
            <person name="Keesler R."/>
            <person name="Sukura A."/>
            <person name="Hirsch V."/>
            <person name="Kutty G."/>
            <person name="Liu Y."/>
            <person name="Peng L."/>
            <person name="Chen J."/>
            <person name="Song J."/>
            <person name="Weissenbacher-Lang C."/>
            <person name="Xu J."/>
            <person name="Upham N.S."/>
            <person name="Stajich J.E."/>
            <person name="Cuomo C.A."/>
            <person name="Cushion M.T."/>
            <person name="Kovacs J.A."/>
        </authorList>
    </citation>
    <scope>NUCLEOTIDE SEQUENCE [LARGE SCALE GENOMIC DNA]</scope>
    <source>
        <strain evidence="1 2">RABM</strain>
    </source>
</reference>
<evidence type="ECO:0000313" key="1">
    <source>
        <dbReference type="EMBL" id="KAG4304083.1"/>
    </source>
</evidence>
<keyword evidence="2" id="KW-1185">Reference proteome</keyword>
<sequence length="941" mass="107479">MGWKKSFSAALFKQFFVLLTTFVRLEGAALPEDIRLRGVEGLGMLLERCGRGHVIGAVPVHVTSEVEMPVMGYSVSVLLEIYQQTGCIALQGKCMDVLSLVLFDHIGEKVFLCRFLPGIMSSICQALEKGKVRNSGVVVQSVALCERLINVCFADASVNGLDNALGDSESVSQDVNVSVYQKNTQEDTPGALGSRVNGVPKVFDTSVKILSPEWLSNTRNHIHTVLAILMKLKTHPNQRVRRQILHISFKVVKFCFKTLNNCVKLSLSTILFLAGDQEKSIQDASVDSLFLLEKHQGCESEFWDIIDMFLKEYFDAWPRVYLLNDEDVKRRHLIAMMHIVSLLSKRYTKLGFVSDFLVHGISDSLHFAMDTRISKNTSLVQPVSHFCSEDLLENDMKYELTFPSFRFVNIESNLTFLVLEKIFVLFGKYSSVEFLNFILYKIKISTCESRTNVLRWILLCNLRDIIEHYDSYTQYNDSLNLETSIENIYVDIYTDSLNHITDFLSLSYDESIYCNISQNKVVRICLDLEIIALTAKKLGKEFRIELVDCLYSIVYLLGSFYEDIVKHARICLNSLAIYCGYNSVQELLIENVDYLINAINLRLNTFDVMPTGPSILMILLRLLGSSIVPYLEDVIDSVFVVLDNYHGYSKLVAVFFSFLNEVIQVNGNVERPRIYDMSKNDNIHIVDPCLEVMHIIDKIHSLYHKNIENVNEISSELSNYSPENLPSNMNKITFKIIQKISDKSQMFLNHQSPNIRNGLLKMLSTSIPLLSLDEKSFLPFVNDIWPLIIGQLNLNEMTSVILSALDVVSLLCIYAKDFMTSRLSKNGIKILCDLLNMNSQKTNFTFVNRFSKSIKIQNKIFEVFDAAVENVKLPDKTIDKIIESVICFFKESRKTLEIETLMRTFERKYSDKLWLSMLPFIGFKDTPPLPEEDLFFPDVVL</sequence>
<gene>
    <name evidence="1" type="ORF">PORY_002447</name>
</gene>
<organism evidence="1 2">
    <name type="scientific">Pneumocystis oryctolagi</name>
    <dbReference type="NCBI Taxonomy" id="42067"/>
    <lineage>
        <taxon>Eukaryota</taxon>
        <taxon>Fungi</taxon>
        <taxon>Dikarya</taxon>
        <taxon>Ascomycota</taxon>
        <taxon>Taphrinomycotina</taxon>
        <taxon>Pneumocystomycetes</taxon>
        <taxon>Pneumocystaceae</taxon>
        <taxon>Pneumocystis</taxon>
    </lineage>
</organism>
<proteinExistence type="predicted"/>
<comment type="caution">
    <text evidence="1">The sequence shown here is derived from an EMBL/GenBank/DDBJ whole genome shotgun (WGS) entry which is preliminary data.</text>
</comment>
<dbReference type="EMBL" id="JABTEG010000011">
    <property type="protein sequence ID" value="KAG4304083.1"/>
    <property type="molecule type" value="Genomic_DNA"/>
</dbReference>
<accession>A0ACB7CAX7</accession>
<protein>
    <submittedName>
        <fullName evidence="1">Uncharacterized protein</fullName>
    </submittedName>
</protein>